<proteinExistence type="predicted"/>
<dbReference type="Proteomes" id="UP001596050">
    <property type="component" value="Unassembled WGS sequence"/>
</dbReference>
<gene>
    <name evidence="3" type="ORF">ACFPN5_16125</name>
</gene>
<evidence type="ECO:0000256" key="1">
    <source>
        <dbReference type="SAM" id="Phobius"/>
    </source>
</evidence>
<reference evidence="4" key="1">
    <citation type="journal article" date="2019" name="Int. J. Syst. Evol. Microbiol.">
        <title>The Global Catalogue of Microorganisms (GCM) 10K type strain sequencing project: providing services to taxonomists for standard genome sequencing and annotation.</title>
        <authorList>
            <consortium name="The Broad Institute Genomics Platform"/>
            <consortium name="The Broad Institute Genome Sequencing Center for Infectious Disease"/>
            <person name="Wu L."/>
            <person name="Ma J."/>
        </authorList>
    </citation>
    <scope>NUCLEOTIDE SEQUENCE [LARGE SCALE GENOMIC DNA]</scope>
    <source>
        <strain evidence="4">KACC 12649</strain>
    </source>
</reference>
<dbReference type="EMBL" id="JBHSMU010000015">
    <property type="protein sequence ID" value="MFC5461338.1"/>
    <property type="molecule type" value="Genomic_DNA"/>
</dbReference>
<feature type="transmembrane region" description="Helical" evidence="1">
    <location>
        <begin position="221"/>
        <end position="237"/>
    </location>
</feature>
<sequence>MNTSLSHADGWRTPGRAQRIILLAAFCLVCLALVGRYQLFTGFDLLPGDRYDVVISTTILEHWYLFFTGQADWSQVNYFYPYARTIAQTDAYFLIGVAYFPFRLAGFDPFLAAELANFAVRACGFAFCYLLLRRVFAFPFWWALLAAGLFTLSSNLASHSSRIQLTSVAFAPLIGMLLFNAIKGFLDGDAKRFRRNGVAAGLLYGAWCLTCFYIAWFFTYLFTFAAVIMFIWAGAGVRRQFGRQLAAQYGSVLAVLAGTAVGMAPFVYAFLPKSREVGVRAYDSVMGNTIPWQDVLQVGTENLMFGRFYNSVLKLVSPSYTPVGEYATTGFAPILFVLFIAGCVQAIRQGAQRKLVILPSLALATLVTWGLALRLGDYSGWYFVYHLFPGAKALNVVAAYQFFLALPVVLFAVRYLSTQRMGLPIALLLGALLVAEELTKPYLNLDRHAEVARLALPHAPPAQCKVFYVSGWAGQDTLGGFPEPINNGYAHNVTAMMLAQSLGMPTVNGVASFSPKDWAFGVPNREDYDDRVLNYARKHGVRNLCKLDLNDKTWRVIADHDIANAPDLNHRYFKKTDWPGTIVADAGLSFAEPWGVWSDGDTVKFEFSVPFPEQFELHLQAHAFGRNAGQQFLVQVGDEVRRFTLGAQNEARVFELSNPKGAKTLVFRVPAAVSPKALGMSDDARRLGIGITGMRIVPK</sequence>
<feature type="domain" description="DUF7024" evidence="2">
    <location>
        <begin position="571"/>
        <end position="698"/>
    </location>
</feature>
<dbReference type="RefSeq" id="WP_379784778.1">
    <property type="nucleotide sequence ID" value="NZ_JBHSMU010000015.1"/>
</dbReference>
<feature type="transmembrane region" description="Helical" evidence="1">
    <location>
        <begin position="110"/>
        <end position="132"/>
    </location>
</feature>
<evidence type="ECO:0000313" key="4">
    <source>
        <dbReference type="Proteomes" id="UP001596050"/>
    </source>
</evidence>
<comment type="caution">
    <text evidence="3">The sequence shown here is derived from an EMBL/GenBank/DDBJ whole genome shotgun (WGS) entry which is preliminary data.</text>
</comment>
<feature type="transmembrane region" description="Helical" evidence="1">
    <location>
        <begin position="249"/>
        <end position="271"/>
    </location>
</feature>
<feature type="transmembrane region" description="Helical" evidence="1">
    <location>
        <begin position="356"/>
        <end position="373"/>
    </location>
</feature>
<dbReference type="InterPro" id="IPR054288">
    <property type="entry name" value="DUF7024"/>
</dbReference>
<feature type="transmembrane region" description="Helical" evidence="1">
    <location>
        <begin position="198"/>
        <end position="215"/>
    </location>
</feature>
<evidence type="ECO:0000259" key="2">
    <source>
        <dbReference type="Pfam" id="PF22895"/>
    </source>
</evidence>
<evidence type="ECO:0000313" key="3">
    <source>
        <dbReference type="EMBL" id="MFC5461338.1"/>
    </source>
</evidence>
<keyword evidence="1" id="KW-1133">Transmembrane helix</keyword>
<feature type="transmembrane region" description="Helical" evidence="1">
    <location>
        <begin position="393"/>
        <end position="413"/>
    </location>
</feature>
<keyword evidence="1" id="KW-0472">Membrane</keyword>
<feature type="transmembrane region" description="Helical" evidence="1">
    <location>
        <begin position="20"/>
        <end position="39"/>
    </location>
</feature>
<feature type="transmembrane region" description="Helical" evidence="1">
    <location>
        <begin position="139"/>
        <end position="157"/>
    </location>
</feature>
<keyword evidence="1" id="KW-0812">Transmembrane</keyword>
<feature type="transmembrane region" description="Helical" evidence="1">
    <location>
        <begin position="326"/>
        <end position="344"/>
    </location>
</feature>
<feature type="transmembrane region" description="Helical" evidence="1">
    <location>
        <begin position="163"/>
        <end position="186"/>
    </location>
</feature>
<dbReference type="Pfam" id="PF22895">
    <property type="entry name" value="DUF7024"/>
    <property type="match status" value="1"/>
</dbReference>
<name>A0ABW0L695_9BURK</name>
<keyword evidence="4" id="KW-1185">Reference proteome</keyword>
<accession>A0ABW0L695</accession>
<organism evidence="3 4">
    <name type="scientific">Massilia niabensis</name>
    <dbReference type="NCBI Taxonomy" id="544910"/>
    <lineage>
        <taxon>Bacteria</taxon>
        <taxon>Pseudomonadati</taxon>
        <taxon>Pseudomonadota</taxon>
        <taxon>Betaproteobacteria</taxon>
        <taxon>Burkholderiales</taxon>
        <taxon>Oxalobacteraceae</taxon>
        <taxon>Telluria group</taxon>
        <taxon>Massilia</taxon>
    </lineage>
</organism>
<protein>
    <submittedName>
        <fullName evidence="3">DUF7024 domain-containing protein</fullName>
    </submittedName>
</protein>